<dbReference type="Gene3D" id="3.90.180.10">
    <property type="entry name" value="Medium-chain alcohol dehydrogenases, catalytic domain"/>
    <property type="match status" value="1"/>
</dbReference>
<dbReference type="OrthoDB" id="48317at2759"/>
<sequence length="349" mass="37111">MAPENKAAFITGVNKPLEIRETPYTHPEDHELVIRTHAAALNPIDVAFYSMGPLFPWVSYPLIAGFDVAGEIVEVGPSVTRFKPGDRVVGLAGGAARQPNMYLPQAGFQLYTVMREAVTAPIPDNISFIDASVIPLAMSTVASGMFAKDYLAMRHPECPPVQTDGEKEVLLVWGGSSSLGCNAIQVAVAAGYEVVTTCSPHNFELVKSLGASKVFDYKSESITEDLVAALDGRKTIGALAVTRGSVQPSASVIAKTNSRKFVASCVPLTPEEEKIGDVECKFIWGGSLEGNEVGPAIYEHYLPRAMAEGAFVPAPQAKVVGTGLEAFEEALKTLQQGVSATKVVVDLSD</sequence>
<dbReference type="SMART" id="SM00829">
    <property type="entry name" value="PKS_ER"/>
    <property type="match status" value="1"/>
</dbReference>
<protein>
    <submittedName>
        <fullName evidence="5">GroES-like protein</fullName>
    </submittedName>
</protein>
<dbReference type="GO" id="GO:0016651">
    <property type="term" value="F:oxidoreductase activity, acting on NAD(P)H"/>
    <property type="evidence" value="ECO:0007669"/>
    <property type="project" value="InterPro"/>
</dbReference>
<keyword evidence="4" id="KW-0560">Oxidoreductase</keyword>
<dbReference type="PANTHER" id="PTHR45348:SF2">
    <property type="entry name" value="ZINC-TYPE ALCOHOL DEHYDROGENASE-LIKE PROTEIN C2E1P3.01"/>
    <property type="match status" value="1"/>
</dbReference>
<keyword evidence="2" id="KW-0547">Nucleotide-binding</keyword>
<dbReference type="AlphaFoldDB" id="A0A5M3ZDI8"/>
<dbReference type="PANTHER" id="PTHR45348">
    <property type="entry name" value="HYPOTHETICAL OXIDOREDUCTASE (EUROFUNG)"/>
    <property type="match status" value="1"/>
</dbReference>
<dbReference type="InterPro" id="IPR036291">
    <property type="entry name" value="NAD(P)-bd_dom_sf"/>
</dbReference>
<dbReference type="InterPro" id="IPR013154">
    <property type="entry name" value="ADH-like_N"/>
</dbReference>
<dbReference type="Pfam" id="PF08240">
    <property type="entry name" value="ADH_N"/>
    <property type="match status" value="1"/>
</dbReference>
<name>A0A5M3ZDI8_ASPTE</name>
<evidence type="ECO:0000313" key="6">
    <source>
        <dbReference type="Proteomes" id="UP000452235"/>
    </source>
</evidence>
<dbReference type="InterPro" id="IPR047122">
    <property type="entry name" value="Trans-enoyl_RdTase-like"/>
</dbReference>
<dbReference type="Proteomes" id="UP000452235">
    <property type="component" value="Unassembled WGS sequence"/>
</dbReference>
<comment type="similarity">
    <text evidence="1">Belongs to the zinc-containing alcohol dehydrogenase family.</text>
</comment>
<dbReference type="SUPFAM" id="SSF51735">
    <property type="entry name" value="NAD(P)-binding Rossmann-fold domains"/>
    <property type="match status" value="1"/>
</dbReference>
<reference evidence="5 6" key="1">
    <citation type="submission" date="2020-01" db="EMBL/GenBank/DDBJ databases">
        <title>Aspergillus terreus IFO 6365 whole genome shotgun sequence.</title>
        <authorList>
            <person name="Kanamasa S."/>
            <person name="Takahashi H."/>
        </authorList>
    </citation>
    <scope>NUCLEOTIDE SEQUENCE [LARGE SCALE GENOMIC DNA]</scope>
    <source>
        <strain evidence="5 6">IFO 6365</strain>
    </source>
</reference>
<proteinExistence type="inferred from homology"/>
<evidence type="ECO:0000313" key="5">
    <source>
        <dbReference type="EMBL" id="GFF19414.1"/>
    </source>
</evidence>
<keyword evidence="3" id="KW-0521">NADP</keyword>
<accession>A0A5M3ZDI8</accession>
<dbReference type="Gene3D" id="3.40.50.720">
    <property type="entry name" value="NAD(P)-binding Rossmann-like Domain"/>
    <property type="match status" value="1"/>
</dbReference>
<evidence type="ECO:0000256" key="4">
    <source>
        <dbReference type="ARBA" id="ARBA00023002"/>
    </source>
</evidence>
<evidence type="ECO:0000256" key="3">
    <source>
        <dbReference type="ARBA" id="ARBA00022857"/>
    </source>
</evidence>
<gene>
    <name evidence="5" type="ORF">ATEIFO6365_0010018700</name>
</gene>
<dbReference type="GO" id="GO:0000166">
    <property type="term" value="F:nucleotide binding"/>
    <property type="evidence" value="ECO:0007669"/>
    <property type="project" value="UniProtKB-KW"/>
</dbReference>
<comment type="caution">
    <text evidence="5">The sequence shown here is derived from an EMBL/GenBank/DDBJ whole genome shotgun (WGS) entry which is preliminary data.</text>
</comment>
<evidence type="ECO:0000256" key="1">
    <source>
        <dbReference type="ARBA" id="ARBA00008072"/>
    </source>
</evidence>
<dbReference type="SUPFAM" id="SSF50129">
    <property type="entry name" value="GroES-like"/>
    <property type="match status" value="1"/>
</dbReference>
<dbReference type="EMBL" id="BLJY01000010">
    <property type="protein sequence ID" value="GFF19414.1"/>
    <property type="molecule type" value="Genomic_DNA"/>
</dbReference>
<dbReference type="InterPro" id="IPR020843">
    <property type="entry name" value="ER"/>
</dbReference>
<evidence type="ECO:0000256" key="2">
    <source>
        <dbReference type="ARBA" id="ARBA00022741"/>
    </source>
</evidence>
<organism evidence="5 6">
    <name type="scientific">Aspergillus terreus</name>
    <dbReference type="NCBI Taxonomy" id="33178"/>
    <lineage>
        <taxon>Eukaryota</taxon>
        <taxon>Fungi</taxon>
        <taxon>Dikarya</taxon>
        <taxon>Ascomycota</taxon>
        <taxon>Pezizomycotina</taxon>
        <taxon>Eurotiomycetes</taxon>
        <taxon>Eurotiomycetidae</taxon>
        <taxon>Eurotiales</taxon>
        <taxon>Aspergillaceae</taxon>
        <taxon>Aspergillus</taxon>
        <taxon>Aspergillus subgen. Circumdati</taxon>
    </lineage>
</organism>
<dbReference type="VEuPathDB" id="FungiDB:ATEG_08661"/>
<dbReference type="InterPro" id="IPR011032">
    <property type="entry name" value="GroES-like_sf"/>
</dbReference>
<dbReference type="CDD" id="cd08249">
    <property type="entry name" value="enoyl_reductase_like"/>
    <property type="match status" value="1"/>
</dbReference>
<keyword evidence="6" id="KW-1185">Reference proteome</keyword>